<gene>
    <name evidence="5" type="ORF">SAMN05421548_14334</name>
</gene>
<dbReference type="PANTHER" id="PTHR43531">
    <property type="entry name" value="PROTEIN ICFG"/>
    <property type="match status" value="1"/>
</dbReference>
<comment type="similarity">
    <text evidence="2">Belongs to the methyl-accepting chemotaxis (MCP) protein family.</text>
</comment>
<feature type="domain" description="Methyl-accepting transducer" evidence="4">
    <location>
        <begin position="22"/>
        <end position="71"/>
    </location>
</feature>
<keyword evidence="1" id="KW-0145">Chemotaxis</keyword>
<dbReference type="Pfam" id="PF00015">
    <property type="entry name" value="MCPsignal"/>
    <property type="match status" value="1"/>
</dbReference>
<dbReference type="GO" id="GO:0007165">
    <property type="term" value="P:signal transduction"/>
    <property type="evidence" value="ECO:0007669"/>
    <property type="project" value="UniProtKB-KW"/>
</dbReference>
<dbReference type="AlphaFoldDB" id="A0A1G7C7V5"/>
<dbReference type="STRING" id="416944.SAMN05421548_14334"/>
<organism evidence="5 6">
    <name type="scientific">Paraburkholderia lycopersici</name>
    <dbReference type="NCBI Taxonomy" id="416944"/>
    <lineage>
        <taxon>Bacteria</taxon>
        <taxon>Pseudomonadati</taxon>
        <taxon>Pseudomonadota</taxon>
        <taxon>Betaproteobacteria</taxon>
        <taxon>Burkholderiales</taxon>
        <taxon>Burkholderiaceae</taxon>
        <taxon>Paraburkholderia</taxon>
    </lineage>
</organism>
<keyword evidence="6" id="KW-1185">Reference proteome</keyword>
<evidence type="ECO:0000313" key="6">
    <source>
        <dbReference type="Proteomes" id="UP000198908"/>
    </source>
</evidence>
<dbReference type="InterPro" id="IPR004090">
    <property type="entry name" value="Chemotax_Me-accpt_rcpt"/>
</dbReference>
<dbReference type="Gene3D" id="3.30.450.20">
    <property type="entry name" value="PAS domain"/>
    <property type="match status" value="1"/>
</dbReference>
<dbReference type="PRINTS" id="PR00260">
    <property type="entry name" value="CHEMTRNSDUCR"/>
</dbReference>
<dbReference type="EMBL" id="FMYQ01000043">
    <property type="protein sequence ID" value="SDE35397.1"/>
    <property type="molecule type" value="Genomic_DNA"/>
</dbReference>
<sequence length="344" mass="37367">MSNPQAIVDLTHEVKRLASGKINDINDINRETTFLALNALIEAARAGDAGKGFAVVASQVKHVSTRISDITTGLNKELAGSLSKLTELGDNMIERMRSLDGQRCTDLALNMIDIIDRNLYERSCDVRWWATDSAVVECLADGSAGAASHACSRLEVILESYTVYRDLWVVDANGVVVANGRHSTYAVRGQNVAGAEWYKSAMKTASGSQYVASDVETLALLRNAQVATYSTAIREGGALDGRVLGALVIFFDWAPQAETVVKGVRLSEEEWRRSRCMIVDSSFRVIAASDGKGILDERFRLQTSGKSSGSYRDVDGSIVSFAATPGYETYRGLGWYGVISQKSE</sequence>
<evidence type="ECO:0000313" key="5">
    <source>
        <dbReference type="EMBL" id="SDE35397.1"/>
    </source>
</evidence>
<dbReference type="InterPro" id="IPR051310">
    <property type="entry name" value="MCP_chemotaxis"/>
</dbReference>
<evidence type="ECO:0000256" key="1">
    <source>
        <dbReference type="ARBA" id="ARBA00022500"/>
    </source>
</evidence>
<dbReference type="OrthoDB" id="9814866at2"/>
<dbReference type="InterPro" id="IPR004089">
    <property type="entry name" value="MCPsignal_dom"/>
</dbReference>
<evidence type="ECO:0000259" key="4">
    <source>
        <dbReference type="PROSITE" id="PS50111"/>
    </source>
</evidence>
<dbReference type="PANTHER" id="PTHR43531:SF11">
    <property type="entry name" value="METHYL-ACCEPTING CHEMOTAXIS PROTEIN 3"/>
    <property type="match status" value="1"/>
</dbReference>
<protein>
    <submittedName>
        <fullName evidence="5">Methyl-accepting chemotaxis protein (MCP) signalling domain-containing protein</fullName>
    </submittedName>
</protein>
<dbReference type="SUPFAM" id="SSF58104">
    <property type="entry name" value="Methyl-accepting chemotaxis protein (MCP) signaling domain"/>
    <property type="match status" value="1"/>
</dbReference>
<keyword evidence="3" id="KW-0807">Transducer</keyword>
<evidence type="ECO:0000256" key="3">
    <source>
        <dbReference type="PROSITE-ProRule" id="PRU00284"/>
    </source>
</evidence>
<reference evidence="6" key="1">
    <citation type="submission" date="2016-09" db="EMBL/GenBank/DDBJ databases">
        <authorList>
            <person name="Varghese N."/>
            <person name="Submissions S."/>
        </authorList>
    </citation>
    <scope>NUCLEOTIDE SEQUENCE [LARGE SCALE GENOMIC DNA]</scope>
    <source>
        <strain evidence="6">TNe-862</strain>
    </source>
</reference>
<evidence type="ECO:0000256" key="2">
    <source>
        <dbReference type="ARBA" id="ARBA00029447"/>
    </source>
</evidence>
<dbReference type="GO" id="GO:0005886">
    <property type="term" value="C:plasma membrane"/>
    <property type="evidence" value="ECO:0007669"/>
    <property type="project" value="TreeGrafter"/>
</dbReference>
<dbReference type="GO" id="GO:0004888">
    <property type="term" value="F:transmembrane signaling receptor activity"/>
    <property type="evidence" value="ECO:0007669"/>
    <property type="project" value="InterPro"/>
</dbReference>
<dbReference type="GO" id="GO:0006935">
    <property type="term" value="P:chemotaxis"/>
    <property type="evidence" value="ECO:0007669"/>
    <property type="project" value="UniProtKB-KW"/>
</dbReference>
<name>A0A1G7C7V5_9BURK</name>
<proteinExistence type="inferred from homology"/>
<dbReference type="Gene3D" id="1.10.287.950">
    <property type="entry name" value="Methyl-accepting chemotaxis protein"/>
    <property type="match status" value="1"/>
</dbReference>
<accession>A0A1G7C7V5</accession>
<dbReference type="RefSeq" id="WP_092005812.1">
    <property type="nucleotide sequence ID" value="NZ_FMYQ01000043.1"/>
</dbReference>
<dbReference type="PROSITE" id="PS50111">
    <property type="entry name" value="CHEMOTAXIS_TRANSDUC_2"/>
    <property type="match status" value="1"/>
</dbReference>
<dbReference type="Proteomes" id="UP000198908">
    <property type="component" value="Unassembled WGS sequence"/>
</dbReference>